<name>A0A392UR47_9FABA</name>
<dbReference type="AlphaFoldDB" id="A0A392UR47"/>
<organism evidence="1 2">
    <name type="scientific">Trifolium medium</name>
    <dbReference type="NCBI Taxonomy" id="97028"/>
    <lineage>
        <taxon>Eukaryota</taxon>
        <taxon>Viridiplantae</taxon>
        <taxon>Streptophyta</taxon>
        <taxon>Embryophyta</taxon>
        <taxon>Tracheophyta</taxon>
        <taxon>Spermatophyta</taxon>
        <taxon>Magnoliopsida</taxon>
        <taxon>eudicotyledons</taxon>
        <taxon>Gunneridae</taxon>
        <taxon>Pentapetalae</taxon>
        <taxon>rosids</taxon>
        <taxon>fabids</taxon>
        <taxon>Fabales</taxon>
        <taxon>Fabaceae</taxon>
        <taxon>Papilionoideae</taxon>
        <taxon>50 kb inversion clade</taxon>
        <taxon>NPAAA clade</taxon>
        <taxon>Hologalegina</taxon>
        <taxon>IRL clade</taxon>
        <taxon>Trifolieae</taxon>
        <taxon>Trifolium</taxon>
    </lineage>
</organism>
<reference evidence="1 2" key="1">
    <citation type="journal article" date="2018" name="Front. Plant Sci.">
        <title>Red Clover (Trifolium pratense) and Zigzag Clover (T. medium) - A Picture of Genomic Similarities and Differences.</title>
        <authorList>
            <person name="Dluhosova J."/>
            <person name="Istvanek J."/>
            <person name="Nedelnik J."/>
            <person name="Repkova J."/>
        </authorList>
    </citation>
    <scope>NUCLEOTIDE SEQUENCE [LARGE SCALE GENOMIC DNA]</scope>
    <source>
        <strain evidence="2">cv. 10/8</strain>
        <tissue evidence="1">Leaf</tissue>
    </source>
</reference>
<sequence>FCHLRGAQLALARRAALCAGGGLVSDSGAAHSSGWRNAQCFGARAVSPSGVCAARS</sequence>
<dbReference type="Proteomes" id="UP000265520">
    <property type="component" value="Unassembled WGS sequence"/>
</dbReference>
<evidence type="ECO:0000313" key="2">
    <source>
        <dbReference type="Proteomes" id="UP000265520"/>
    </source>
</evidence>
<proteinExistence type="predicted"/>
<comment type="caution">
    <text evidence="1">The sequence shown here is derived from an EMBL/GenBank/DDBJ whole genome shotgun (WGS) entry which is preliminary data.</text>
</comment>
<feature type="non-terminal residue" evidence="1">
    <location>
        <position position="1"/>
    </location>
</feature>
<evidence type="ECO:0000313" key="1">
    <source>
        <dbReference type="EMBL" id="MCI74255.1"/>
    </source>
</evidence>
<keyword evidence="2" id="KW-1185">Reference proteome</keyword>
<dbReference type="EMBL" id="LXQA010856696">
    <property type="protein sequence ID" value="MCI74255.1"/>
    <property type="molecule type" value="Genomic_DNA"/>
</dbReference>
<accession>A0A392UR47</accession>
<protein>
    <submittedName>
        <fullName evidence="1">Uncharacterized protein</fullName>
    </submittedName>
</protein>